<comment type="caution">
    <text evidence="2">The sequence shown here is derived from an EMBL/GenBank/DDBJ whole genome shotgun (WGS) entry which is preliminary data.</text>
</comment>
<gene>
    <name evidence="2" type="ORF">NF348_17940</name>
</gene>
<sequence length="169" mass="18481">MTDAFELDVRPILRNGGEPFGAIMGAVNALAPGQSLKLFATFRPDPLFTVMAAKGFGYEATRLDDGDWEVVFVPNAQSEGAPTSRPEDPDSWADPSHYLDCTEMDPPEPMVQILAKLESMSEGEVMFALLGREPVFLFPELQARGHAWAGDFDAEGTAYRLMVRAGPRS</sequence>
<accession>A0A9Q4FV45</accession>
<keyword evidence="3" id="KW-1185">Reference proteome</keyword>
<feature type="domain" description="DUF2249" evidence="1">
    <location>
        <begin position="99"/>
        <end position="161"/>
    </location>
</feature>
<name>A0A9Q4FV45_9HYPH</name>
<dbReference type="Pfam" id="PF10006">
    <property type="entry name" value="DUF2249"/>
    <property type="match status" value="2"/>
</dbReference>
<reference evidence="2" key="1">
    <citation type="submission" date="2022-06" db="EMBL/GenBank/DDBJ databases">
        <title>Devosia sp. XJ19-45 genome assembly.</title>
        <authorList>
            <person name="Li B."/>
            <person name="Cai M."/>
            <person name="Nie G."/>
            <person name="Li W."/>
        </authorList>
    </citation>
    <scope>NUCLEOTIDE SEQUENCE</scope>
    <source>
        <strain evidence="2">XJ19-45</strain>
    </source>
</reference>
<dbReference type="SUPFAM" id="SSF64307">
    <property type="entry name" value="SirA-like"/>
    <property type="match status" value="1"/>
</dbReference>
<evidence type="ECO:0000313" key="3">
    <source>
        <dbReference type="Proteomes" id="UP001060275"/>
    </source>
</evidence>
<dbReference type="EMBL" id="JAMWDU010000009">
    <property type="protein sequence ID" value="MCP8888999.1"/>
    <property type="molecule type" value="Genomic_DNA"/>
</dbReference>
<dbReference type="AlphaFoldDB" id="A0A9Q4FV45"/>
<dbReference type="Proteomes" id="UP001060275">
    <property type="component" value="Unassembled WGS sequence"/>
</dbReference>
<feature type="domain" description="DUF2249" evidence="1">
    <location>
        <begin position="6"/>
        <end position="72"/>
    </location>
</feature>
<proteinExistence type="predicted"/>
<evidence type="ECO:0000259" key="1">
    <source>
        <dbReference type="Pfam" id="PF10006"/>
    </source>
</evidence>
<dbReference type="InterPro" id="IPR018720">
    <property type="entry name" value="DUF2249"/>
</dbReference>
<dbReference type="RefSeq" id="WP_254676183.1">
    <property type="nucleotide sequence ID" value="NZ_JAMWDU010000009.1"/>
</dbReference>
<dbReference type="InterPro" id="IPR036868">
    <property type="entry name" value="TusA-like_sf"/>
</dbReference>
<protein>
    <submittedName>
        <fullName evidence="2">DUF2249 domain-containing protein</fullName>
    </submittedName>
</protein>
<organism evidence="2 3">
    <name type="scientific">Devosia ureilytica</name>
    <dbReference type="NCBI Taxonomy" id="2952754"/>
    <lineage>
        <taxon>Bacteria</taxon>
        <taxon>Pseudomonadati</taxon>
        <taxon>Pseudomonadota</taxon>
        <taxon>Alphaproteobacteria</taxon>
        <taxon>Hyphomicrobiales</taxon>
        <taxon>Devosiaceae</taxon>
        <taxon>Devosia</taxon>
    </lineage>
</organism>
<evidence type="ECO:0000313" key="2">
    <source>
        <dbReference type="EMBL" id="MCP8888999.1"/>
    </source>
</evidence>